<name>A0A2R5GU40_9STRA</name>
<comment type="caution">
    <text evidence="1">The sequence shown here is derived from an EMBL/GenBank/DDBJ whole genome shotgun (WGS) entry which is preliminary data.</text>
</comment>
<organism evidence="1 2">
    <name type="scientific">Hondaea fermentalgiana</name>
    <dbReference type="NCBI Taxonomy" id="2315210"/>
    <lineage>
        <taxon>Eukaryota</taxon>
        <taxon>Sar</taxon>
        <taxon>Stramenopiles</taxon>
        <taxon>Bigyra</taxon>
        <taxon>Labyrinthulomycetes</taxon>
        <taxon>Thraustochytrida</taxon>
        <taxon>Thraustochytriidae</taxon>
        <taxon>Hondaea</taxon>
    </lineage>
</organism>
<evidence type="ECO:0000313" key="2">
    <source>
        <dbReference type="Proteomes" id="UP000241890"/>
    </source>
</evidence>
<dbReference type="EMBL" id="BEYU01000190">
    <property type="protein sequence ID" value="GBG34382.1"/>
    <property type="molecule type" value="Genomic_DNA"/>
</dbReference>
<sequence>MSKGTALVVGASRGIGRGLATRLKNDGYKVIATVREAPSGEPLSAFDKVIEGVDVTDTQACRDALRAGLADVDQIDLLVYNAGIAVLVDNFATEPVADVDIDGVARQMDVNAIGALRVLQAVDDKLKRGAKVLFLSTILASLQTDFKGTMHGYRASKAALNMLGKNISFEYGKRGIAVTLAHPGLVKTDMTNYMDGAISVDDSVSGLVRVIERMSLSEVASSDDPSTTKSYHGALVDATTGDLIPW</sequence>
<accession>A0A2R5GU40</accession>
<dbReference type="Proteomes" id="UP000241890">
    <property type="component" value="Unassembled WGS sequence"/>
</dbReference>
<dbReference type="InterPro" id="IPR036291">
    <property type="entry name" value="NAD(P)-bd_dom_sf"/>
</dbReference>
<dbReference type="Gene3D" id="3.40.50.720">
    <property type="entry name" value="NAD(P)-binding Rossmann-like Domain"/>
    <property type="match status" value="1"/>
</dbReference>
<gene>
    <name evidence="1" type="ORF">FCC1311_106062</name>
</gene>
<dbReference type="InParanoid" id="A0A2R5GU40"/>
<protein>
    <submittedName>
        <fullName evidence="1">Dehydrogenase/reductase SDR family member 4</fullName>
    </submittedName>
</protein>
<keyword evidence="2" id="KW-1185">Reference proteome</keyword>
<reference evidence="1 2" key="1">
    <citation type="submission" date="2017-12" db="EMBL/GenBank/DDBJ databases">
        <title>Sequencing, de novo assembly and annotation of complete genome of a new Thraustochytrid species, strain FCC1311.</title>
        <authorList>
            <person name="Sedici K."/>
            <person name="Godart F."/>
            <person name="Aiese Cigliano R."/>
            <person name="Sanseverino W."/>
            <person name="Barakat M."/>
            <person name="Ortet P."/>
            <person name="Marechal E."/>
            <person name="Cagnac O."/>
            <person name="Amato A."/>
        </authorList>
    </citation>
    <scope>NUCLEOTIDE SEQUENCE [LARGE SCALE GENOMIC DNA]</scope>
</reference>
<dbReference type="AlphaFoldDB" id="A0A2R5GU40"/>
<dbReference type="Pfam" id="PF00106">
    <property type="entry name" value="adh_short"/>
    <property type="match status" value="1"/>
</dbReference>
<dbReference type="PANTHER" id="PTHR45458:SF1">
    <property type="entry name" value="SHORT CHAIN DEHYDROGENASE"/>
    <property type="match status" value="1"/>
</dbReference>
<dbReference type="InterPro" id="IPR002347">
    <property type="entry name" value="SDR_fam"/>
</dbReference>
<dbReference type="GO" id="GO:0016616">
    <property type="term" value="F:oxidoreductase activity, acting on the CH-OH group of donors, NAD or NADP as acceptor"/>
    <property type="evidence" value="ECO:0007669"/>
    <property type="project" value="TreeGrafter"/>
</dbReference>
<dbReference type="PANTHER" id="PTHR45458">
    <property type="entry name" value="SHORT-CHAIN DEHYDROGENASE/REDUCTASE SDR"/>
    <property type="match status" value="1"/>
</dbReference>
<proteinExistence type="predicted"/>
<evidence type="ECO:0000313" key="1">
    <source>
        <dbReference type="EMBL" id="GBG34382.1"/>
    </source>
</evidence>
<dbReference type="SUPFAM" id="SSF51735">
    <property type="entry name" value="NAD(P)-binding Rossmann-fold domains"/>
    <property type="match status" value="1"/>
</dbReference>
<dbReference type="OrthoDB" id="5296at2759"/>
<dbReference type="PRINTS" id="PR00081">
    <property type="entry name" value="GDHRDH"/>
</dbReference>
<dbReference type="InterPro" id="IPR052184">
    <property type="entry name" value="SDR_enzymes"/>
</dbReference>